<dbReference type="VEuPathDB" id="FungiDB:HMPREF1541_07570"/>
<dbReference type="AlphaFoldDB" id="W2RNB9"/>
<feature type="region of interest" description="Disordered" evidence="1">
    <location>
        <begin position="105"/>
        <end position="143"/>
    </location>
</feature>
<evidence type="ECO:0000313" key="3">
    <source>
        <dbReference type="Proteomes" id="UP000030752"/>
    </source>
</evidence>
<dbReference type="RefSeq" id="XP_008720116.1">
    <property type="nucleotide sequence ID" value="XM_008721894.1"/>
</dbReference>
<organism evidence="2 3">
    <name type="scientific">Cyphellophora europaea (strain CBS 101466)</name>
    <name type="common">Phialophora europaea</name>
    <dbReference type="NCBI Taxonomy" id="1220924"/>
    <lineage>
        <taxon>Eukaryota</taxon>
        <taxon>Fungi</taxon>
        <taxon>Dikarya</taxon>
        <taxon>Ascomycota</taxon>
        <taxon>Pezizomycotina</taxon>
        <taxon>Eurotiomycetes</taxon>
        <taxon>Chaetothyriomycetidae</taxon>
        <taxon>Chaetothyriales</taxon>
        <taxon>Cyphellophoraceae</taxon>
        <taxon>Cyphellophora</taxon>
    </lineage>
</organism>
<protein>
    <recommendedName>
        <fullName evidence="4">Transcription factor domain-containing protein</fullName>
    </recommendedName>
</protein>
<gene>
    <name evidence="2" type="ORF">HMPREF1541_07570</name>
</gene>
<dbReference type="PANTHER" id="PTHR37540:SF10">
    <property type="entry name" value="SIGMA-70 REGION 2 FAMILY PROTEIN"/>
    <property type="match status" value="1"/>
</dbReference>
<dbReference type="OrthoDB" id="3469466at2759"/>
<reference evidence="2 3" key="1">
    <citation type="submission" date="2013-03" db="EMBL/GenBank/DDBJ databases">
        <title>The Genome Sequence of Phialophora europaea CBS 101466.</title>
        <authorList>
            <consortium name="The Broad Institute Genomics Platform"/>
            <person name="Cuomo C."/>
            <person name="de Hoog S."/>
            <person name="Gorbushina A."/>
            <person name="Walker B."/>
            <person name="Young S.K."/>
            <person name="Zeng Q."/>
            <person name="Gargeya S."/>
            <person name="Fitzgerald M."/>
            <person name="Haas B."/>
            <person name="Abouelleil A."/>
            <person name="Allen A.W."/>
            <person name="Alvarado L."/>
            <person name="Arachchi H.M."/>
            <person name="Berlin A.M."/>
            <person name="Chapman S.B."/>
            <person name="Gainer-Dewar J."/>
            <person name="Goldberg J."/>
            <person name="Griggs A."/>
            <person name="Gujja S."/>
            <person name="Hansen M."/>
            <person name="Howarth C."/>
            <person name="Imamovic A."/>
            <person name="Ireland A."/>
            <person name="Larimer J."/>
            <person name="McCowan C."/>
            <person name="Murphy C."/>
            <person name="Pearson M."/>
            <person name="Poon T.W."/>
            <person name="Priest M."/>
            <person name="Roberts A."/>
            <person name="Saif S."/>
            <person name="Shea T."/>
            <person name="Sisk P."/>
            <person name="Sykes S."/>
            <person name="Wortman J."/>
            <person name="Nusbaum C."/>
            <person name="Birren B."/>
        </authorList>
    </citation>
    <scope>NUCLEOTIDE SEQUENCE [LARGE SCALE GENOMIC DNA]</scope>
    <source>
        <strain evidence="2 3">CBS 101466</strain>
    </source>
</reference>
<dbReference type="InParanoid" id="W2RNB9"/>
<proteinExistence type="predicted"/>
<keyword evidence="3" id="KW-1185">Reference proteome</keyword>
<dbReference type="GeneID" id="19974909"/>
<accession>W2RNB9</accession>
<dbReference type="HOGENOM" id="CLU_015771_2_0_1"/>
<evidence type="ECO:0008006" key="4">
    <source>
        <dbReference type="Google" id="ProtNLM"/>
    </source>
</evidence>
<evidence type="ECO:0000256" key="1">
    <source>
        <dbReference type="SAM" id="MobiDB-lite"/>
    </source>
</evidence>
<dbReference type="EMBL" id="KB822723">
    <property type="protein sequence ID" value="ETN37947.1"/>
    <property type="molecule type" value="Genomic_DNA"/>
</dbReference>
<dbReference type="PANTHER" id="PTHR37540">
    <property type="entry name" value="TRANSCRIPTION FACTOR (ACR-2), PUTATIVE-RELATED-RELATED"/>
    <property type="match status" value="1"/>
</dbReference>
<dbReference type="Proteomes" id="UP000030752">
    <property type="component" value="Unassembled WGS sequence"/>
</dbReference>
<feature type="region of interest" description="Disordered" evidence="1">
    <location>
        <begin position="1"/>
        <end position="55"/>
    </location>
</feature>
<dbReference type="eggNOG" id="ENOG502T4SQ">
    <property type="taxonomic scope" value="Eukaryota"/>
</dbReference>
<name>W2RNB9_CYPE1</name>
<sequence>MRRPKRGIEPSKPPRAANTSARRSRSDPAGPFHAALTTTLGVPKQSTRPVRVLDMSAAQPIEPAWPQYSSSQDVVEPQTHAQASYNHHTTLASPVRKTYQRPSDAAYFPYTPSRPADTGHGGHLPAGPPSRRSRSNSPSDQFVNTNSLLHTALGAGRLDPFQVYCKQDLPLYVHEVLDHFLHHVCCTFTLASEGVARDAVKNYVMGHAMVDPLTWYAIILAGVTHYMYVNGERGIPNELTMLRLSYKTQAMGEIRAALERTAGNIDEGALFAINTLAAHGGAYFSKDFRHDRIQSSKAFGSANQMNYYSTIPVEWEHWNMMIRLVRQRGGPSTLSNPAGIPGFPPSPGPGCLTTNDTIIAWRHLRCPEFPLVVNTNKVVGLQPVVRDATAQDQSRTLLSGFPNMPKNSMHFRRLHDILKNVRTLIVDYAQFQRGQAPALDLRLLYWTRLMLLHDLLLLPDLDMSDNALDLLYELCRKCLLALMQLVLCPVVASNLQPQKILKLLLPVIRRSTTAIHGRTLDREHPSLFLWAVTLAGMLAMEHYLTHSDSAMLDEVSAHFDRVSLKAEKNSWPLATNVLQTFLWLESECDGPGQRYWNYACLWLAERRHGAAREEG</sequence>
<feature type="compositionally biased region" description="Polar residues" evidence="1">
    <location>
        <begin position="36"/>
        <end position="48"/>
    </location>
</feature>
<evidence type="ECO:0000313" key="2">
    <source>
        <dbReference type="EMBL" id="ETN37947.1"/>
    </source>
</evidence>